<dbReference type="SUPFAM" id="SSF53167">
    <property type="entry name" value="Purine and uridine phosphorylases"/>
    <property type="match status" value="1"/>
</dbReference>
<dbReference type="InterPro" id="IPR000845">
    <property type="entry name" value="Nucleoside_phosphorylase_d"/>
</dbReference>
<proteinExistence type="predicted"/>
<keyword evidence="3" id="KW-1185">Reference proteome</keyword>
<reference evidence="3" key="1">
    <citation type="journal article" date="2019" name="Int. J. Syst. Evol. Microbiol.">
        <title>The Global Catalogue of Microorganisms (GCM) 10K type strain sequencing project: providing services to taxonomists for standard genome sequencing and annotation.</title>
        <authorList>
            <consortium name="The Broad Institute Genomics Platform"/>
            <consortium name="The Broad Institute Genome Sequencing Center for Infectious Disease"/>
            <person name="Wu L."/>
            <person name="Ma J."/>
        </authorList>
    </citation>
    <scope>NUCLEOTIDE SEQUENCE [LARGE SCALE GENOMIC DNA]</scope>
    <source>
        <strain evidence="3">CCUG 53816</strain>
    </source>
</reference>
<name>A0ABV7ZGA8_9HELI</name>
<dbReference type="Gene3D" id="3.40.50.1580">
    <property type="entry name" value="Nucleoside phosphorylase domain"/>
    <property type="match status" value="1"/>
</dbReference>
<comment type="caution">
    <text evidence="2">The sequence shown here is derived from an EMBL/GenBank/DDBJ whole genome shotgun (WGS) entry which is preliminary data.</text>
</comment>
<accession>A0ABV7ZGA8</accession>
<gene>
    <name evidence="2" type="ORF">ACFOPX_01390</name>
</gene>
<dbReference type="Pfam" id="PF01048">
    <property type="entry name" value="PNP_UDP_1"/>
    <property type="match status" value="1"/>
</dbReference>
<dbReference type="Proteomes" id="UP001595783">
    <property type="component" value="Unassembled WGS sequence"/>
</dbReference>
<dbReference type="EMBL" id="JBHRZO010000006">
    <property type="protein sequence ID" value="MFC3847190.1"/>
    <property type="molecule type" value="Genomic_DNA"/>
</dbReference>
<sequence>MLVCAGSLENFKEAKSIGMGLIQSAISLTRLCLLESPTELIFVGSAGAYDPTLPLLSLYKSAQGYQIEHSFTYAQSYTPLENSLSVQSALLERINLPCVKVNSSNYIHTDTAFAKQMLSAGIALENMEFFAVLSVAQMFNIPSMGVFCLTNYVGPHAHQEFLEHCQQAKTRLSAWMQTFLIGQ</sequence>
<dbReference type="RefSeq" id="WP_104751760.1">
    <property type="nucleotide sequence ID" value="NZ_FZMF01000005.1"/>
</dbReference>
<evidence type="ECO:0000313" key="2">
    <source>
        <dbReference type="EMBL" id="MFC3847190.1"/>
    </source>
</evidence>
<feature type="domain" description="Nucleoside phosphorylase" evidence="1">
    <location>
        <begin position="17"/>
        <end position="180"/>
    </location>
</feature>
<evidence type="ECO:0000259" key="1">
    <source>
        <dbReference type="Pfam" id="PF01048"/>
    </source>
</evidence>
<evidence type="ECO:0000313" key="3">
    <source>
        <dbReference type="Proteomes" id="UP001595783"/>
    </source>
</evidence>
<dbReference type="InterPro" id="IPR035994">
    <property type="entry name" value="Nucleoside_phosphorylase_sf"/>
</dbReference>
<organism evidence="2 3">
    <name type="scientific">Helicobacter baculiformis</name>
    <dbReference type="NCBI Taxonomy" id="427351"/>
    <lineage>
        <taxon>Bacteria</taxon>
        <taxon>Pseudomonadati</taxon>
        <taxon>Campylobacterota</taxon>
        <taxon>Epsilonproteobacteria</taxon>
        <taxon>Campylobacterales</taxon>
        <taxon>Helicobacteraceae</taxon>
        <taxon>Helicobacter</taxon>
    </lineage>
</organism>
<protein>
    <submittedName>
        <fullName evidence="2">Purine-nucleoside phosphorylase</fullName>
    </submittedName>
</protein>